<name>A0ABY3EUC8_9BURK</name>
<proteinExistence type="predicted"/>
<evidence type="ECO:0000256" key="1">
    <source>
        <dbReference type="ARBA" id="ARBA00004429"/>
    </source>
</evidence>
<evidence type="ECO:0000256" key="9">
    <source>
        <dbReference type="SAM" id="Phobius"/>
    </source>
</evidence>
<feature type="domain" description="Major facilitator superfamily associated" evidence="10">
    <location>
        <begin position="46"/>
        <end position="401"/>
    </location>
</feature>
<sequence>MCAWRRRALRRSCRPRPPTSPDLGRAPADAAPERAFVPGSIDPATYLRFGLFYLGYYAYVGVISPYVSLFFSDRGFSPVQIGVLMACFQLSRIVGPYLWGWLSDVLHTRVRLLRLAAVSALLAFLMVPGVHSCGGMMAMMIGLNLITSAMSPLGDALTISTLRRHGAFDHRYGRVRMFGSVGFIGAVLAGGALFEHFGMVAFPWLASATLALFAIVVMGMRDAPDEGPRVRPPPALPLLRRPDVAWFLGSAFLMMFAHAALYVFYSLYLAQLGYSKLAIGAMWTIGVVAEIVFFFYQGRLFARLALRTILAGTFVLAAIRFGMTGYFGQYVWLMAVVQVLHAATFAAHHSASLKRLQHWFAGPLQGRGQALYTGISYGVGGTLGGLAMGWTWKTLTPSHTFGLAAAAALAGACCAALSFRGERAPA</sequence>
<dbReference type="InterPro" id="IPR036259">
    <property type="entry name" value="MFS_trans_sf"/>
</dbReference>
<keyword evidence="5 9" id="KW-0812">Transmembrane</keyword>
<dbReference type="Proteomes" id="UP000318943">
    <property type="component" value="Unassembled WGS sequence"/>
</dbReference>
<comment type="caution">
    <text evidence="11">The sequence shown here is derived from an EMBL/GenBank/DDBJ whole genome shotgun (WGS) entry which is preliminary data.</text>
</comment>
<feature type="transmembrane region" description="Helical" evidence="9">
    <location>
        <begin position="112"/>
        <end position="130"/>
    </location>
</feature>
<feature type="transmembrane region" description="Helical" evidence="9">
    <location>
        <begin position="304"/>
        <end position="323"/>
    </location>
</feature>
<protein>
    <submittedName>
        <fullName evidence="11">MFS transporter</fullName>
    </submittedName>
</protein>
<evidence type="ECO:0000256" key="7">
    <source>
        <dbReference type="ARBA" id="ARBA00023136"/>
    </source>
</evidence>
<comment type="subcellular location">
    <subcellularLocation>
        <location evidence="1">Cell inner membrane</location>
        <topology evidence="1">Multi-pass membrane protein</topology>
    </subcellularLocation>
</comment>
<keyword evidence="3" id="KW-1003">Cell membrane</keyword>
<feature type="transmembrane region" description="Helical" evidence="9">
    <location>
        <begin position="175"/>
        <end position="194"/>
    </location>
</feature>
<evidence type="ECO:0000259" key="10">
    <source>
        <dbReference type="Pfam" id="PF12832"/>
    </source>
</evidence>
<reference evidence="11 12" key="1">
    <citation type="submission" date="2019-05" db="EMBL/GenBank/DDBJ databases">
        <title>Whole genome sequence analysis of Cupriavidus campinensis S14E4C strain.</title>
        <authorList>
            <person name="Abbaszade G."/>
            <person name="Szabo A."/>
            <person name="Toumi M."/>
            <person name="Toth E."/>
        </authorList>
    </citation>
    <scope>NUCLEOTIDE SEQUENCE [LARGE SCALE GENOMIC DNA]</scope>
    <source>
        <strain evidence="11 12">S14E4C</strain>
    </source>
</reference>
<evidence type="ECO:0000256" key="2">
    <source>
        <dbReference type="ARBA" id="ARBA00022448"/>
    </source>
</evidence>
<evidence type="ECO:0000256" key="6">
    <source>
        <dbReference type="ARBA" id="ARBA00022989"/>
    </source>
</evidence>
<organism evidence="11 12">
    <name type="scientific">Cupriavidus campinensis</name>
    <dbReference type="NCBI Taxonomy" id="151783"/>
    <lineage>
        <taxon>Bacteria</taxon>
        <taxon>Pseudomonadati</taxon>
        <taxon>Pseudomonadota</taxon>
        <taxon>Betaproteobacteria</taxon>
        <taxon>Burkholderiales</taxon>
        <taxon>Burkholderiaceae</taxon>
        <taxon>Cupriavidus</taxon>
    </lineage>
</organism>
<dbReference type="PANTHER" id="PTHR23522:SF10">
    <property type="entry name" value="3-PHENYLPROPIONIC ACID TRANSPORTER-RELATED"/>
    <property type="match status" value="1"/>
</dbReference>
<evidence type="ECO:0000256" key="4">
    <source>
        <dbReference type="ARBA" id="ARBA00022519"/>
    </source>
</evidence>
<feature type="transmembrane region" description="Helical" evidence="9">
    <location>
        <begin position="136"/>
        <end position="154"/>
    </location>
</feature>
<keyword evidence="2" id="KW-0813">Transport</keyword>
<feature type="region of interest" description="Disordered" evidence="8">
    <location>
        <begin position="8"/>
        <end position="27"/>
    </location>
</feature>
<dbReference type="Pfam" id="PF12832">
    <property type="entry name" value="MFS_1_like"/>
    <property type="match status" value="1"/>
</dbReference>
<dbReference type="PIRSF" id="PIRSF004925">
    <property type="entry name" value="HcaT"/>
    <property type="match status" value="1"/>
</dbReference>
<keyword evidence="6 9" id="KW-1133">Transmembrane helix</keyword>
<dbReference type="InterPro" id="IPR024989">
    <property type="entry name" value="MFS_assoc_dom"/>
</dbReference>
<keyword evidence="7 9" id="KW-0472">Membrane</keyword>
<feature type="transmembrane region" description="Helical" evidence="9">
    <location>
        <begin position="244"/>
        <end position="265"/>
    </location>
</feature>
<accession>A0ABY3EUC8</accession>
<feature type="transmembrane region" description="Helical" evidence="9">
    <location>
        <begin position="398"/>
        <end position="419"/>
    </location>
</feature>
<dbReference type="NCBIfam" id="NF037955">
    <property type="entry name" value="mfs"/>
    <property type="match status" value="1"/>
</dbReference>
<evidence type="ECO:0000256" key="3">
    <source>
        <dbReference type="ARBA" id="ARBA00022475"/>
    </source>
</evidence>
<evidence type="ECO:0000313" key="11">
    <source>
        <dbReference type="EMBL" id="TSP14578.1"/>
    </source>
</evidence>
<dbReference type="InterPro" id="IPR026032">
    <property type="entry name" value="HcaT-like"/>
</dbReference>
<evidence type="ECO:0000256" key="8">
    <source>
        <dbReference type="SAM" id="MobiDB-lite"/>
    </source>
</evidence>
<dbReference type="SUPFAM" id="SSF103473">
    <property type="entry name" value="MFS general substrate transporter"/>
    <property type="match status" value="1"/>
</dbReference>
<feature type="transmembrane region" description="Helical" evidence="9">
    <location>
        <begin position="79"/>
        <end position="100"/>
    </location>
</feature>
<dbReference type="PANTHER" id="PTHR23522">
    <property type="entry name" value="BLL5896 PROTEIN"/>
    <property type="match status" value="1"/>
</dbReference>
<gene>
    <name evidence="11" type="ORF">FGG12_02710</name>
</gene>
<keyword evidence="12" id="KW-1185">Reference proteome</keyword>
<feature type="transmembrane region" description="Helical" evidence="9">
    <location>
        <begin position="370"/>
        <end position="392"/>
    </location>
</feature>
<evidence type="ECO:0000256" key="5">
    <source>
        <dbReference type="ARBA" id="ARBA00022692"/>
    </source>
</evidence>
<dbReference type="Gene3D" id="1.20.1250.20">
    <property type="entry name" value="MFS general substrate transporter like domains"/>
    <property type="match status" value="2"/>
</dbReference>
<feature type="transmembrane region" description="Helical" evidence="9">
    <location>
        <begin position="277"/>
        <end position="297"/>
    </location>
</feature>
<evidence type="ECO:0000313" key="12">
    <source>
        <dbReference type="Proteomes" id="UP000318943"/>
    </source>
</evidence>
<feature type="transmembrane region" description="Helical" evidence="9">
    <location>
        <begin position="46"/>
        <end position="67"/>
    </location>
</feature>
<feature type="transmembrane region" description="Helical" evidence="9">
    <location>
        <begin position="329"/>
        <end position="349"/>
    </location>
</feature>
<keyword evidence="4" id="KW-0997">Cell inner membrane</keyword>
<dbReference type="EMBL" id="VCIZ01000001">
    <property type="protein sequence ID" value="TSP14578.1"/>
    <property type="molecule type" value="Genomic_DNA"/>
</dbReference>
<feature type="transmembrane region" description="Helical" evidence="9">
    <location>
        <begin position="200"/>
        <end position="223"/>
    </location>
</feature>